<evidence type="ECO:0000313" key="10">
    <source>
        <dbReference type="Proteomes" id="UP000026962"/>
    </source>
</evidence>
<dbReference type="EnsemblPlants" id="OPUNC03G26580.1">
    <property type="protein sequence ID" value="OPUNC03G26580.1"/>
    <property type="gene ID" value="OPUNC03G26580"/>
</dbReference>
<proteinExistence type="inferred from homology"/>
<dbReference type="PANTHER" id="PTHR45959:SF2">
    <property type="entry name" value="BHLH TRANSCRIPTION FACTOR"/>
    <property type="match status" value="1"/>
</dbReference>
<feature type="compositionally biased region" description="Low complexity" evidence="7">
    <location>
        <begin position="103"/>
        <end position="121"/>
    </location>
</feature>
<evidence type="ECO:0000313" key="9">
    <source>
        <dbReference type="EnsemblPlants" id="OPUNC03G26580.1"/>
    </source>
</evidence>
<reference evidence="9" key="1">
    <citation type="submission" date="2015-04" db="UniProtKB">
        <authorList>
            <consortium name="EnsemblPlants"/>
        </authorList>
    </citation>
    <scope>IDENTIFICATION</scope>
</reference>
<dbReference type="OMA" id="QGATMII"/>
<dbReference type="InterPro" id="IPR011598">
    <property type="entry name" value="bHLH_dom"/>
</dbReference>
<dbReference type="GO" id="GO:0005634">
    <property type="term" value="C:nucleus"/>
    <property type="evidence" value="ECO:0007669"/>
    <property type="project" value="UniProtKB-SubCell"/>
</dbReference>
<feature type="coiled-coil region" evidence="6">
    <location>
        <begin position="217"/>
        <end position="244"/>
    </location>
</feature>
<protein>
    <recommendedName>
        <fullName evidence="8">BHLH domain-containing protein</fullName>
    </recommendedName>
</protein>
<evidence type="ECO:0000259" key="8">
    <source>
        <dbReference type="PROSITE" id="PS50888"/>
    </source>
</evidence>
<keyword evidence="5" id="KW-0539">Nucleus</keyword>
<comment type="subcellular location">
    <subcellularLocation>
        <location evidence="1">Nucleus</location>
    </subcellularLocation>
</comment>
<keyword evidence="10" id="KW-1185">Reference proteome</keyword>
<dbReference type="SMART" id="SM00353">
    <property type="entry name" value="HLH"/>
    <property type="match status" value="1"/>
</dbReference>
<feature type="domain" description="BHLH" evidence="8">
    <location>
        <begin position="178"/>
        <end position="227"/>
    </location>
</feature>
<dbReference type="Pfam" id="PF00010">
    <property type="entry name" value="HLH"/>
    <property type="match status" value="1"/>
</dbReference>
<dbReference type="Pfam" id="PF22754">
    <property type="entry name" value="bHLH-TF_ACT-like_plant"/>
    <property type="match status" value="1"/>
</dbReference>
<feature type="region of interest" description="Disordered" evidence="7">
    <location>
        <begin position="144"/>
        <end position="171"/>
    </location>
</feature>
<comment type="similarity">
    <text evidence="2">Belongs to the bHLH protein family.</text>
</comment>
<keyword evidence="3" id="KW-0805">Transcription regulation</keyword>
<reference evidence="9" key="2">
    <citation type="submission" date="2018-05" db="EMBL/GenBank/DDBJ databases">
        <title>OpunRS2 (Oryza punctata Reference Sequence Version 2).</title>
        <authorList>
            <person name="Zhang J."/>
            <person name="Kudrna D."/>
            <person name="Lee S."/>
            <person name="Talag J."/>
            <person name="Welchert J."/>
            <person name="Wing R.A."/>
        </authorList>
    </citation>
    <scope>NUCLEOTIDE SEQUENCE [LARGE SCALE GENOMIC DNA]</scope>
</reference>
<evidence type="ECO:0000256" key="7">
    <source>
        <dbReference type="SAM" id="MobiDB-lite"/>
    </source>
</evidence>
<name>A0A0E0KHB1_ORYPU</name>
<accession>A0A0E0KHB1</accession>
<dbReference type="InterPro" id="IPR054502">
    <property type="entry name" value="bHLH-TF_ACT-like_plant"/>
</dbReference>
<evidence type="ECO:0000256" key="2">
    <source>
        <dbReference type="ARBA" id="ARBA00005510"/>
    </source>
</evidence>
<dbReference type="Proteomes" id="UP000026962">
    <property type="component" value="Chromosome 3"/>
</dbReference>
<evidence type="ECO:0000256" key="5">
    <source>
        <dbReference type="ARBA" id="ARBA00023242"/>
    </source>
</evidence>
<dbReference type="HOGENOM" id="CLU_046481_3_0_1"/>
<dbReference type="Gramene" id="OPUNC03G26580.1">
    <property type="protein sequence ID" value="OPUNC03G26580.1"/>
    <property type="gene ID" value="OPUNC03G26580"/>
</dbReference>
<keyword evidence="6" id="KW-0175">Coiled coil</keyword>
<feature type="region of interest" description="Disordered" evidence="7">
    <location>
        <begin position="95"/>
        <end position="121"/>
    </location>
</feature>
<evidence type="ECO:0000256" key="1">
    <source>
        <dbReference type="ARBA" id="ARBA00004123"/>
    </source>
</evidence>
<dbReference type="PROSITE" id="PS50888">
    <property type="entry name" value="BHLH"/>
    <property type="match status" value="1"/>
</dbReference>
<keyword evidence="4" id="KW-0804">Transcription</keyword>
<dbReference type="PANTHER" id="PTHR45959">
    <property type="entry name" value="BHLH TRANSCRIPTION FACTOR"/>
    <property type="match status" value="1"/>
</dbReference>
<organism evidence="9">
    <name type="scientific">Oryza punctata</name>
    <name type="common">Red rice</name>
    <dbReference type="NCBI Taxonomy" id="4537"/>
    <lineage>
        <taxon>Eukaryota</taxon>
        <taxon>Viridiplantae</taxon>
        <taxon>Streptophyta</taxon>
        <taxon>Embryophyta</taxon>
        <taxon>Tracheophyta</taxon>
        <taxon>Spermatophyta</taxon>
        <taxon>Magnoliopsida</taxon>
        <taxon>Liliopsida</taxon>
        <taxon>Poales</taxon>
        <taxon>Poaceae</taxon>
        <taxon>BOP clade</taxon>
        <taxon>Oryzoideae</taxon>
        <taxon>Oryzeae</taxon>
        <taxon>Oryzinae</taxon>
        <taxon>Oryza</taxon>
    </lineage>
</organism>
<sequence>MDESSLFLQWAVSTLQHQHPAAVGVVADDDERRRSEASAAFFSLQALCDAAEVVVTVHEVITEAHGGGGGASSCRSTGNVGGGGGIGLAVAVEEEHGGCRSTSPNSWGRPPSGGSSSSGSNNLPLMSWDFSAASVAVQVQPNGGGAPEMAYGSPPSTGGSTRKAAASSSSAPTAGAAYAQLEHVVAERKRREKINQRFIELSAVIPKLKKMDKATILSDAASYIRELQEKLKAVEEQAAAGTARVTETVAAMVAPPSPARNLPLPPEIEVRCSQNNDVIVRIHCENGEGVIVRILAEVEDIHLRIINANVMPFMEGTTMIITIAAKASSSLRAIYYYL</sequence>
<feature type="compositionally biased region" description="Low complexity" evidence="7">
    <location>
        <begin position="156"/>
        <end position="171"/>
    </location>
</feature>
<dbReference type="STRING" id="4537.A0A0E0KHB1"/>
<dbReference type="Gene3D" id="4.10.280.10">
    <property type="entry name" value="Helix-loop-helix DNA-binding domain"/>
    <property type="match status" value="1"/>
</dbReference>
<evidence type="ECO:0000256" key="6">
    <source>
        <dbReference type="SAM" id="Coils"/>
    </source>
</evidence>
<dbReference type="eggNOG" id="ENOG502QWBY">
    <property type="taxonomic scope" value="Eukaryota"/>
</dbReference>
<dbReference type="SUPFAM" id="SSF47459">
    <property type="entry name" value="HLH, helix-loop-helix DNA-binding domain"/>
    <property type="match status" value="1"/>
</dbReference>
<evidence type="ECO:0000256" key="4">
    <source>
        <dbReference type="ARBA" id="ARBA00023163"/>
    </source>
</evidence>
<dbReference type="InterPro" id="IPR052610">
    <property type="entry name" value="bHLH_transcription_regulator"/>
</dbReference>
<dbReference type="InterPro" id="IPR036638">
    <property type="entry name" value="HLH_DNA-bd_sf"/>
</dbReference>
<dbReference type="GO" id="GO:0046983">
    <property type="term" value="F:protein dimerization activity"/>
    <property type="evidence" value="ECO:0007669"/>
    <property type="project" value="InterPro"/>
</dbReference>
<evidence type="ECO:0000256" key="3">
    <source>
        <dbReference type="ARBA" id="ARBA00023015"/>
    </source>
</evidence>
<dbReference type="AlphaFoldDB" id="A0A0E0KHB1"/>